<reference evidence="1 2" key="1">
    <citation type="submission" date="2024-03" db="EMBL/GenBank/DDBJ databases">
        <title>Sulfurimonas sp. HSL3-1.</title>
        <authorList>
            <person name="Wang S."/>
        </authorList>
    </citation>
    <scope>NUCLEOTIDE SEQUENCE [LARGE SCALE GENOMIC DNA]</scope>
    <source>
        <strain evidence="1 2">HSL3-1</strain>
    </source>
</reference>
<name>A0ABZ3H9F2_9BACT</name>
<dbReference type="EMBL" id="CP147920">
    <property type="protein sequence ID" value="XAU15123.1"/>
    <property type="molecule type" value="Genomic_DNA"/>
</dbReference>
<dbReference type="RefSeq" id="WP_345972711.1">
    <property type="nucleotide sequence ID" value="NZ_CP147920.1"/>
</dbReference>
<dbReference type="Pfam" id="PF04250">
    <property type="entry name" value="DUF429"/>
    <property type="match status" value="1"/>
</dbReference>
<dbReference type="InterPro" id="IPR007362">
    <property type="entry name" value="DUF429"/>
</dbReference>
<gene>
    <name evidence="1" type="ORF">WCY31_00120</name>
</gene>
<protein>
    <submittedName>
        <fullName evidence="1">DUF429 domain-containing protein</fullName>
    </submittedName>
</protein>
<evidence type="ECO:0000313" key="1">
    <source>
        <dbReference type="EMBL" id="XAU15123.1"/>
    </source>
</evidence>
<dbReference type="Proteomes" id="UP001447842">
    <property type="component" value="Chromosome"/>
</dbReference>
<keyword evidence="2" id="KW-1185">Reference proteome</keyword>
<accession>A0ABZ3H9F2</accession>
<sequence>MPLTAVPFYIGIDLAWAEGNPSGVAVLDAEARLVAYCYAETVEAILDVVHAYPGCRVGVDAPMIIPNATGHRPNERAFLKTFARYGLGVHAVNTRLFEKRFKSYAGFALYEGLKAEGIGFEEGTLFEVYPHATILALFNEGNVLRYKASAPRDARLKAMTKLQTALFELLTIPNSLKTPLGTLRGKALKAEEDFLDSLVCAYTLCYAHEKRCLTFGDAACGVLLTPPPGEKGLLRRKEGP</sequence>
<evidence type="ECO:0000313" key="2">
    <source>
        <dbReference type="Proteomes" id="UP001447842"/>
    </source>
</evidence>
<organism evidence="1 2">
    <name type="scientific">Sulfurimonas diazotrophicus</name>
    <dbReference type="NCBI Taxonomy" id="3131939"/>
    <lineage>
        <taxon>Bacteria</taxon>
        <taxon>Pseudomonadati</taxon>
        <taxon>Campylobacterota</taxon>
        <taxon>Epsilonproteobacteria</taxon>
        <taxon>Campylobacterales</taxon>
        <taxon>Sulfurimonadaceae</taxon>
        <taxon>Sulfurimonas</taxon>
    </lineage>
</organism>
<dbReference type="InterPro" id="IPR008306">
    <property type="entry name" value="UCP018008"/>
</dbReference>
<proteinExistence type="predicted"/>
<dbReference type="PIRSF" id="PIRSF018008">
    <property type="entry name" value="UCP018008"/>
    <property type="match status" value="1"/>
</dbReference>